<organism evidence="1 2">
    <name type="scientific">Smallanthus sonchifolius</name>
    <dbReference type="NCBI Taxonomy" id="185202"/>
    <lineage>
        <taxon>Eukaryota</taxon>
        <taxon>Viridiplantae</taxon>
        <taxon>Streptophyta</taxon>
        <taxon>Embryophyta</taxon>
        <taxon>Tracheophyta</taxon>
        <taxon>Spermatophyta</taxon>
        <taxon>Magnoliopsida</taxon>
        <taxon>eudicotyledons</taxon>
        <taxon>Gunneridae</taxon>
        <taxon>Pentapetalae</taxon>
        <taxon>asterids</taxon>
        <taxon>campanulids</taxon>
        <taxon>Asterales</taxon>
        <taxon>Asteraceae</taxon>
        <taxon>Asteroideae</taxon>
        <taxon>Heliantheae alliance</taxon>
        <taxon>Millerieae</taxon>
        <taxon>Smallanthus</taxon>
    </lineage>
</organism>
<reference evidence="1 2" key="2">
    <citation type="journal article" date="2022" name="Mol. Ecol. Resour.">
        <title>The genomes of chicory, endive, great burdock and yacon provide insights into Asteraceae paleo-polyploidization history and plant inulin production.</title>
        <authorList>
            <person name="Fan W."/>
            <person name="Wang S."/>
            <person name="Wang H."/>
            <person name="Wang A."/>
            <person name="Jiang F."/>
            <person name="Liu H."/>
            <person name="Zhao H."/>
            <person name="Xu D."/>
            <person name="Zhang Y."/>
        </authorList>
    </citation>
    <scope>NUCLEOTIDE SEQUENCE [LARGE SCALE GENOMIC DNA]</scope>
    <source>
        <strain evidence="2">cv. Yunnan</strain>
        <tissue evidence="1">Leaves</tissue>
    </source>
</reference>
<keyword evidence="2" id="KW-1185">Reference proteome</keyword>
<protein>
    <submittedName>
        <fullName evidence="1">Uncharacterized protein</fullName>
    </submittedName>
</protein>
<name>A0ACB9HS58_9ASTR</name>
<sequence>MDLGPFTSVPIRHSAFGTSFGSTTHCACATNNFESPTTVGSSSGATNGFSPSHFAHWAATQSSPHYGLSFDLSGLLVD</sequence>
<reference evidence="2" key="1">
    <citation type="journal article" date="2022" name="Mol. Ecol. Resour.">
        <title>The genomes of chicory, endive, great burdock and yacon provide insights into Asteraceae palaeo-polyploidization history and plant inulin production.</title>
        <authorList>
            <person name="Fan W."/>
            <person name="Wang S."/>
            <person name="Wang H."/>
            <person name="Wang A."/>
            <person name="Jiang F."/>
            <person name="Liu H."/>
            <person name="Zhao H."/>
            <person name="Xu D."/>
            <person name="Zhang Y."/>
        </authorList>
    </citation>
    <scope>NUCLEOTIDE SEQUENCE [LARGE SCALE GENOMIC DNA]</scope>
    <source>
        <strain evidence="2">cv. Yunnan</strain>
    </source>
</reference>
<evidence type="ECO:0000313" key="2">
    <source>
        <dbReference type="Proteomes" id="UP001056120"/>
    </source>
</evidence>
<proteinExistence type="predicted"/>
<dbReference type="EMBL" id="CM042028">
    <property type="protein sequence ID" value="KAI3798629.1"/>
    <property type="molecule type" value="Genomic_DNA"/>
</dbReference>
<accession>A0ACB9HS58</accession>
<dbReference type="Proteomes" id="UP001056120">
    <property type="component" value="Linkage Group LG11"/>
</dbReference>
<evidence type="ECO:0000313" key="1">
    <source>
        <dbReference type="EMBL" id="KAI3798629.1"/>
    </source>
</evidence>
<comment type="caution">
    <text evidence="1">The sequence shown here is derived from an EMBL/GenBank/DDBJ whole genome shotgun (WGS) entry which is preliminary data.</text>
</comment>
<gene>
    <name evidence="1" type="ORF">L1987_33907</name>
</gene>